<reference evidence="3" key="2">
    <citation type="submission" date="2015-01" db="EMBL/GenBank/DDBJ databases">
        <title>Evolutionary Origins and Diversification of the Mycorrhizal Mutualists.</title>
        <authorList>
            <consortium name="DOE Joint Genome Institute"/>
            <consortium name="Mycorrhizal Genomics Consortium"/>
            <person name="Kohler A."/>
            <person name="Kuo A."/>
            <person name="Nagy L.G."/>
            <person name="Floudas D."/>
            <person name="Copeland A."/>
            <person name="Barry K.W."/>
            <person name="Cichocki N."/>
            <person name="Veneault-Fourrey C."/>
            <person name="LaButti K."/>
            <person name="Lindquist E.A."/>
            <person name="Lipzen A."/>
            <person name="Lundell T."/>
            <person name="Morin E."/>
            <person name="Murat C."/>
            <person name="Riley R."/>
            <person name="Ohm R."/>
            <person name="Sun H."/>
            <person name="Tunlid A."/>
            <person name="Henrissat B."/>
            <person name="Grigoriev I.V."/>
            <person name="Hibbett D.S."/>
            <person name="Martin F."/>
        </authorList>
    </citation>
    <scope>NUCLEOTIDE SEQUENCE [LARGE SCALE GENOMIC DNA]</scope>
    <source>
        <strain evidence="3">F 1598</strain>
    </source>
</reference>
<dbReference type="OrthoDB" id="3256413at2759"/>
<dbReference type="InParanoid" id="A0A0C3B451"/>
<organism evidence="2 3">
    <name type="scientific">Piloderma croceum (strain F 1598)</name>
    <dbReference type="NCBI Taxonomy" id="765440"/>
    <lineage>
        <taxon>Eukaryota</taxon>
        <taxon>Fungi</taxon>
        <taxon>Dikarya</taxon>
        <taxon>Basidiomycota</taxon>
        <taxon>Agaricomycotina</taxon>
        <taxon>Agaricomycetes</taxon>
        <taxon>Agaricomycetidae</taxon>
        <taxon>Atheliales</taxon>
        <taxon>Atheliaceae</taxon>
        <taxon>Piloderma</taxon>
    </lineage>
</organism>
<dbReference type="Pfam" id="PF12937">
    <property type="entry name" value="F-box-like"/>
    <property type="match status" value="1"/>
</dbReference>
<sequence>MLPYILNQSTEVLCLIFAYLDLLDLHHCSLSCKRFCRVIDDSIELQLLMQLGIHRMVWSKPPFGETSLSASARLEVLKQHQDAWRYLRLNSDEFPSISTARHDLTSYEYAGSVFSFRKRKSISFYQLYPSSDRESPLSWTHSMDFQICQYTTDSAQDLIVVVELPPHGSEFAYTSHMRTISTNQPHPRAGMLTHNSLPRSRVDPVAFWPSVKVQIAGDFIALLVRNIVIGNCGFLEIWNWTEATPPHRCELSDIGDITDIIFLSTTTILITCPHNGRVELYDFDDPAISSNGMTCRGRFNFPLLQPGFQYSHMSANYCSPVGGTLTPIPSFKKSLFHPFPEDRICVLKVFITDTRRIGGTDGDHLVYIHVRAFFGSDPKLPSLLRESEDHSVPWNAWGPSNTRWGKSWCHAAYGLRVIDMLVERLSRDSFYKKLRLLDFNSYTLSSSVPHSGASLESLRQGRVVTEGSRIPAGPIFHEDVNSYLPYREVITEEHLDIDTVVRIWMDENRIVLLQVLYDCVFLHHCRLDS</sequence>
<evidence type="ECO:0000313" key="3">
    <source>
        <dbReference type="Proteomes" id="UP000054166"/>
    </source>
</evidence>
<evidence type="ECO:0000259" key="1">
    <source>
        <dbReference type="Pfam" id="PF12937"/>
    </source>
</evidence>
<dbReference type="Proteomes" id="UP000054166">
    <property type="component" value="Unassembled WGS sequence"/>
</dbReference>
<dbReference type="Gene3D" id="1.20.1280.50">
    <property type="match status" value="1"/>
</dbReference>
<dbReference type="SUPFAM" id="SSF50978">
    <property type="entry name" value="WD40 repeat-like"/>
    <property type="match status" value="1"/>
</dbReference>
<keyword evidence="3" id="KW-1185">Reference proteome</keyword>
<name>A0A0C3B451_PILCF</name>
<dbReference type="HOGENOM" id="CLU_007279_0_0_1"/>
<dbReference type="SUPFAM" id="SSF81383">
    <property type="entry name" value="F-box domain"/>
    <property type="match status" value="1"/>
</dbReference>
<dbReference type="InterPro" id="IPR036322">
    <property type="entry name" value="WD40_repeat_dom_sf"/>
</dbReference>
<dbReference type="AlphaFoldDB" id="A0A0C3B451"/>
<feature type="domain" description="F-box" evidence="1">
    <location>
        <begin position="10"/>
        <end position="42"/>
    </location>
</feature>
<dbReference type="EMBL" id="KN833001">
    <property type="protein sequence ID" value="KIM80998.1"/>
    <property type="molecule type" value="Genomic_DNA"/>
</dbReference>
<proteinExistence type="predicted"/>
<dbReference type="InterPro" id="IPR036047">
    <property type="entry name" value="F-box-like_dom_sf"/>
</dbReference>
<dbReference type="CDD" id="cd09917">
    <property type="entry name" value="F-box_SF"/>
    <property type="match status" value="1"/>
</dbReference>
<dbReference type="InterPro" id="IPR001810">
    <property type="entry name" value="F-box_dom"/>
</dbReference>
<gene>
    <name evidence="2" type="ORF">PILCRDRAFT_821845</name>
</gene>
<dbReference type="STRING" id="765440.A0A0C3B451"/>
<reference evidence="2 3" key="1">
    <citation type="submission" date="2014-04" db="EMBL/GenBank/DDBJ databases">
        <authorList>
            <consortium name="DOE Joint Genome Institute"/>
            <person name="Kuo A."/>
            <person name="Tarkka M."/>
            <person name="Buscot F."/>
            <person name="Kohler A."/>
            <person name="Nagy L.G."/>
            <person name="Floudas D."/>
            <person name="Copeland A."/>
            <person name="Barry K.W."/>
            <person name="Cichocki N."/>
            <person name="Veneault-Fourrey C."/>
            <person name="LaButti K."/>
            <person name="Lindquist E.A."/>
            <person name="Lipzen A."/>
            <person name="Lundell T."/>
            <person name="Morin E."/>
            <person name="Murat C."/>
            <person name="Sun H."/>
            <person name="Tunlid A."/>
            <person name="Henrissat B."/>
            <person name="Grigoriev I.V."/>
            <person name="Hibbett D.S."/>
            <person name="Martin F."/>
            <person name="Nordberg H.P."/>
            <person name="Cantor M.N."/>
            <person name="Hua S.X."/>
        </authorList>
    </citation>
    <scope>NUCLEOTIDE SEQUENCE [LARGE SCALE GENOMIC DNA]</scope>
    <source>
        <strain evidence="2 3">F 1598</strain>
    </source>
</reference>
<accession>A0A0C3B451</accession>
<evidence type="ECO:0000313" key="2">
    <source>
        <dbReference type="EMBL" id="KIM80998.1"/>
    </source>
</evidence>
<protein>
    <recommendedName>
        <fullName evidence="1">F-box domain-containing protein</fullName>
    </recommendedName>
</protein>